<sequence length="504" mass="52778">MNHLIITPILIPLLGAIVAVLGGWGRIGVQRVISLLTGVATLGCAIALVDVAGSGAIWAYNVGDWAAPFGITLVLDRLSAMMVLLTSAVSFLALLYAVQGQDERGKHFHFLFQMQVLGINGSFLTGDLFNLFVFFEVLLLSSYALLLHGRTKRRLKAGVHYVILNLVGSGMFVLGIAMMYGLTGTLNMAHMAARVAELPATDAAFVQAGAMLLLVVFALKAALVPIYMWLPSVYSAASAPVAAVFAILTKVGVYAILRVTTLIFGPEGGVAADIAEPFLLPLALVTLALGTFGALASKELGRTIAYLIVASMGTMLAAIGLYTAEGIAAGLYYMLHSTIASAALFLLAGVITSQRGELGGKLLPGPKLERWSLLGVLFFTTAIAVAGLPPLSGFLGKVFILDAAVDQPDGFWVWGVVLATSLLAVVTLAQAGVALFWRNDTEQTPSPAPRTAGRVVAVVGMLGLVAAMTIFAGPLAEFSAATAEQIAEPSTYIETIVPSVEETK</sequence>
<evidence type="ECO:0000256" key="1">
    <source>
        <dbReference type="ARBA" id="ARBA00004651"/>
    </source>
</evidence>
<feature type="transmembrane region" description="Helical" evidence="8">
    <location>
        <begin position="203"/>
        <end position="230"/>
    </location>
</feature>
<feature type="transmembrane region" description="Helical" evidence="8">
    <location>
        <begin position="371"/>
        <end position="391"/>
    </location>
</feature>
<feature type="transmembrane region" description="Helical" evidence="8">
    <location>
        <begin position="277"/>
        <end position="297"/>
    </location>
</feature>
<evidence type="ECO:0000256" key="3">
    <source>
        <dbReference type="ARBA" id="ARBA00022475"/>
    </source>
</evidence>
<keyword evidence="5 8" id="KW-1133">Transmembrane helix</keyword>
<feature type="transmembrane region" description="Helical" evidence="8">
    <location>
        <begin position="330"/>
        <end position="351"/>
    </location>
</feature>
<feature type="transmembrane region" description="Helical" evidence="8">
    <location>
        <begin position="411"/>
        <end position="435"/>
    </location>
</feature>
<dbReference type="NCBIfam" id="NF009309">
    <property type="entry name" value="PRK12666.1"/>
    <property type="match status" value="1"/>
</dbReference>
<keyword evidence="3" id="KW-1003">Cell membrane</keyword>
<dbReference type="InterPro" id="IPR003918">
    <property type="entry name" value="NADH_UbQ_OxRdtase"/>
</dbReference>
<feature type="domain" description="NADH:quinone oxidoreductase/Mrp antiporter transmembrane" evidence="9">
    <location>
        <begin position="126"/>
        <end position="416"/>
    </location>
</feature>
<accession>A0A5B8Y8Z6</accession>
<evidence type="ECO:0000313" key="11">
    <source>
        <dbReference type="Proteomes" id="UP000315995"/>
    </source>
</evidence>
<dbReference type="Pfam" id="PF00361">
    <property type="entry name" value="Proton_antipo_M"/>
    <property type="match status" value="1"/>
</dbReference>
<evidence type="ECO:0000256" key="2">
    <source>
        <dbReference type="ARBA" id="ARBA00005346"/>
    </source>
</evidence>
<feature type="transmembrane region" description="Helical" evidence="8">
    <location>
        <begin position="455"/>
        <end position="476"/>
    </location>
</feature>
<evidence type="ECO:0000256" key="5">
    <source>
        <dbReference type="ARBA" id="ARBA00022989"/>
    </source>
</evidence>
<protein>
    <submittedName>
        <fullName evidence="10">Monovalent cation/H+ antiporter subunit D</fullName>
    </submittedName>
</protein>
<proteinExistence type="inferred from homology"/>
<dbReference type="RefSeq" id="WP_141199499.1">
    <property type="nucleotide sequence ID" value="NZ_CP041186.1"/>
</dbReference>
<evidence type="ECO:0000256" key="8">
    <source>
        <dbReference type="SAM" id="Phobius"/>
    </source>
</evidence>
<evidence type="ECO:0000256" key="6">
    <source>
        <dbReference type="ARBA" id="ARBA00023136"/>
    </source>
</evidence>
<feature type="transmembrane region" description="Helical" evidence="8">
    <location>
        <begin position="78"/>
        <end position="96"/>
    </location>
</feature>
<evidence type="ECO:0000256" key="4">
    <source>
        <dbReference type="ARBA" id="ARBA00022692"/>
    </source>
</evidence>
<gene>
    <name evidence="10" type="ORF">FIV42_20510</name>
</gene>
<feature type="transmembrane region" description="Helical" evidence="8">
    <location>
        <begin position="32"/>
        <end position="58"/>
    </location>
</feature>
<evidence type="ECO:0000256" key="7">
    <source>
        <dbReference type="RuleBase" id="RU000320"/>
    </source>
</evidence>
<feature type="transmembrane region" description="Helical" evidence="8">
    <location>
        <begin position="161"/>
        <end position="183"/>
    </location>
</feature>
<dbReference type="GO" id="GO:0042773">
    <property type="term" value="P:ATP synthesis coupled electron transport"/>
    <property type="evidence" value="ECO:0007669"/>
    <property type="project" value="InterPro"/>
</dbReference>
<dbReference type="PANTHER" id="PTHR42703:SF1">
    <property type="entry name" value="NA(+)_H(+) ANTIPORTER SUBUNIT D1"/>
    <property type="match status" value="1"/>
</dbReference>
<name>A0A4Y6PXH7_PERCE</name>
<comment type="subcellular location">
    <subcellularLocation>
        <location evidence="1">Cell membrane</location>
        <topology evidence="1">Multi-pass membrane protein</topology>
    </subcellularLocation>
    <subcellularLocation>
        <location evidence="7">Membrane</location>
        <topology evidence="7">Multi-pass membrane protein</topology>
    </subcellularLocation>
</comment>
<reference evidence="10 11" key="1">
    <citation type="submission" date="2019-06" db="EMBL/GenBank/DDBJ databases">
        <title>Persicimonas caeni gen. nov., sp. nov., a predatory bacterium isolated from solar saltern.</title>
        <authorList>
            <person name="Wang S."/>
        </authorList>
    </citation>
    <scope>NUCLEOTIDE SEQUENCE [LARGE SCALE GENOMIC DNA]</scope>
    <source>
        <strain evidence="10 11">YN101</strain>
    </source>
</reference>
<keyword evidence="4 7" id="KW-0812">Transmembrane</keyword>
<dbReference type="AlphaFoldDB" id="A0A4Y6PXH7"/>
<dbReference type="Proteomes" id="UP000315995">
    <property type="component" value="Chromosome"/>
</dbReference>
<evidence type="ECO:0000313" key="10">
    <source>
        <dbReference type="EMBL" id="QDG53038.1"/>
    </source>
</evidence>
<dbReference type="PRINTS" id="PR01437">
    <property type="entry name" value="NUOXDRDTASE4"/>
</dbReference>
<dbReference type="InterPro" id="IPR050586">
    <property type="entry name" value="CPA3_Na-H_Antiporter_D"/>
</dbReference>
<feature type="transmembrane region" description="Helical" evidence="8">
    <location>
        <begin position="304"/>
        <end position="324"/>
    </location>
</feature>
<feature type="transmembrane region" description="Helical" evidence="8">
    <location>
        <begin position="237"/>
        <end position="257"/>
    </location>
</feature>
<dbReference type="OrthoDB" id="9805769at2"/>
<keyword evidence="11" id="KW-1185">Reference proteome</keyword>
<comment type="similarity">
    <text evidence="2">Belongs to the CPA3 antiporters (TC 2.A.63) subunit D family.</text>
</comment>
<accession>A0A4Y6PXH7</accession>
<evidence type="ECO:0000259" key="9">
    <source>
        <dbReference type="Pfam" id="PF00361"/>
    </source>
</evidence>
<dbReference type="GO" id="GO:0005886">
    <property type="term" value="C:plasma membrane"/>
    <property type="evidence" value="ECO:0007669"/>
    <property type="project" value="UniProtKB-SubCell"/>
</dbReference>
<dbReference type="GO" id="GO:0008137">
    <property type="term" value="F:NADH dehydrogenase (ubiquinone) activity"/>
    <property type="evidence" value="ECO:0007669"/>
    <property type="project" value="InterPro"/>
</dbReference>
<feature type="transmembrane region" description="Helical" evidence="8">
    <location>
        <begin position="131"/>
        <end position="149"/>
    </location>
</feature>
<organism evidence="10 11">
    <name type="scientific">Persicimonas caeni</name>
    <dbReference type="NCBI Taxonomy" id="2292766"/>
    <lineage>
        <taxon>Bacteria</taxon>
        <taxon>Deltaproteobacteria</taxon>
        <taxon>Bradymonadales</taxon>
        <taxon>Bradymonadaceae</taxon>
        <taxon>Persicimonas</taxon>
    </lineage>
</organism>
<dbReference type="InterPro" id="IPR001750">
    <property type="entry name" value="ND/Mrp_TM"/>
</dbReference>
<dbReference type="PANTHER" id="PTHR42703">
    <property type="entry name" value="NADH DEHYDROGENASE"/>
    <property type="match status" value="1"/>
</dbReference>
<keyword evidence="6 8" id="KW-0472">Membrane</keyword>
<feature type="transmembrane region" description="Helical" evidence="8">
    <location>
        <begin position="108"/>
        <end position="125"/>
    </location>
</feature>
<feature type="transmembrane region" description="Helical" evidence="8">
    <location>
        <begin position="6"/>
        <end position="25"/>
    </location>
</feature>
<dbReference type="EMBL" id="CP041186">
    <property type="protein sequence ID" value="QDG53038.1"/>
    <property type="molecule type" value="Genomic_DNA"/>
</dbReference>